<keyword evidence="2" id="KW-0812">Transmembrane</keyword>
<dbReference type="EnsemblMetazoa" id="ADAC007680-RA">
    <property type="protein sequence ID" value="ADAC007680-PA"/>
    <property type="gene ID" value="ADAC007680"/>
</dbReference>
<organism evidence="4">
    <name type="scientific">Anopheles darlingi</name>
    <name type="common">Mosquito</name>
    <dbReference type="NCBI Taxonomy" id="43151"/>
    <lineage>
        <taxon>Eukaryota</taxon>
        <taxon>Metazoa</taxon>
        <taxon>Ecdysozoa</taxon>
        <taxon>Arthropoda</taxon>
        <taxon>Hexapoda</taxon>
        <taxon>Insecta</taxon>
        <taxon>Pterygota</taxon>
        <taxon>Neoptera</taxon>
        <taxon>Endopterygota</taxon>
        <taxon>Diptera</taxon>
        <taxon>Nematocera</taxon>
        <taxon>Culicoidea</taxon>
        <taxon>Culicidae</taxon>
        <taxon>Anophelinae</taxon>
        <taxon>Anopheles</taxon>
    </lineage>
</organism>
<evidence type="ECO:0000313" key="6">
    <source>
        <dbReference type="Proteomes" id="UP000000673"/>
    </source>
</evidence>
<protein>
    <recommendedName>
        <fullName evidence="3">MD-2-related lipid-recognition domain-containing protein</fullName>
    </recommendedName>
</protein>
<keyword evidence="2" id="KW-0472">Membrane</keyword>
<keyword evidence="1" id="KW-0732">Signal</keyword>
<evidence type="ECO:0000259" key="3">
    <source>
        <dbReference type="Pfam" id="PF02221"/>
    </source>
</evidence>
<proteinExistence type="predicted"/>
<sequence>MAACSASTSATFAGLRLPVLLIVVGLVGVSLACNGGYKLKVKQIENCAGPDAVITADNNFTVVLTKDCDVKARGCVRFKDFKTANAKYTISKDGVQVMQGSMDLCNQASRPRRTENIAALLRTLGVPEKCPVEAGQICIEPSQAFNIQRFQQYLSLARGSISVDIAVQHDSNRRKLETTMSPSVSAIALLCVLSLSQTRHISACNGGHNLIIHSIDNCAGKGQVITIDPKSTVTLMENCSVKSKSTVTTTGFKQANMEVTVTKNGLPVVRETVDLCASLEDAASNKEAMEIITMFGVPEHCPVQPGTLKTDESQTYNLEKYKQHLLVAQGRSIIDVLIKHDKGDSCFKIDLEVVAPNLLG</sequence>
<gene>
    <name evidence="4" type="ORF">AND_007680</name>
</gene>
<dbReference type="eggNOG" id="ENOG502SA3C">
    <property type="taxonomic scope" value="Eukaryota"/>
</dbReference>
<keyword evidence="6" id="KW-1185">Reference proteome</keyword>
<dbReference type="Proteomes" id="UP000000673">
    <property type="component" value="Unassembled WGS sequence"/>
</dbReference>
<dbReference type="EMBL" id="ADMH02001879">
    <property type="protein sequence ID" value="ETN60690.1"/>
    <property type="molecule type" value="Genomic_DNA"/>
</dbReference>
<reference evidence="4 6" key="1">
    <citation type="journal article" date="2010" name="BMC Genomics">
        <title>Combination of measures distinguishes pre-miRNAs from other stem-loops in the genome of the newly sequenced Anopheles darlingi.</title>
        <authorList>
            <person name="Mendes N.D."/>
            <person name="Freitas A.T."/>
            <person name="Vasconcelos A.T."/>
            <person name="Sagot M.F."/>
        </authorList>
    </citation>
    <scope>NUCLEOTIDE SEQUENCE</scope>
</reference>
<dbReference type="InterPro" id="IPR003172">
    <property type="entry name" value="ML_dom"/>
</dbReference>
<accession>W5JCT1</accession>
<feature type="transmembrane region" description="Helical" evidence="2">
    <location>
        <begin position="15"/>
        <end position="33"/>
    </location>
</feature>
<dbReference type="VEuPathDB" id="VectorBase:ADAC007680"/>
<reference evidence="5" key="4">
    <citation type="submission" date="2015-06" db="UniProtKB">
        <authorList>
            <consortium name="EnsemblMetazoa"/>
        </authorList>
    </citation>
    <scope>IDENTIFICATION</scope>
</reference>
<dbReference type="AlphaFoldDB" id="W5JCT1"/>
<reference evidence="4" key="2">
    <citation type="submission" date="2010-05" db="EMBL/GenBank/DDBJ databases">
        <authorList>
            <person name="Almeida L.G."/>
            <person name="Nicolas M.F."/>
            <person name="Souza R.C."/>
            <person name="Vasconcelos A.T.R."/>
        </authorList>
    </citation>
    <scope>NUCLEOTIDE SEQUENCE</scope>
</reference>
<name>W5JCT1_ANODA</name>
<reference evidence="4" key="3">
    <citation type="journal article" date="2013" name="Nucleic Acids Res.">
        <title>The genome of Anopheles darlingi, the main neotropical malaria vector.</title>
        <authorList>
            <person name="Marinotti O."/>
            <person name="Cerqueira G.C."/>
            <person name="de Almeida L.G."/>
            <person name="Ferro M.I."/>
            <person name="Loreto E.L."/>
            <person name="Zaha A."/>
            <person name="Teixeira S.M."/>
            <person name="Wespiser A.R."/>
            <person name="Almeida E Silva A."/>
            <person name="Schlindwein A.D."/>
            <person name="Pacheco A.C."/>
            <person name="Silva A.L."/>
            <person name="Graveley B.R."/>
            <person name="Walenz B.P."/>
            <person name="Lima Bde A."/>
            <person name="Ribeiro C.A."/>
            <person name="Nunes-Silva C.G."/>
            <person name="de Carvalho C.R."/>
            <person name="Soares C.M."/>
            <person name="de Menezes C.B."/>
            <person name="Matiolli C."/>
            <person name="Caffrey D."/>
            <person name="Araujo D.A."/>
            <person name="de Oliveira D.M."/>
            <person name="Golenbock D."/>
            <person name="Grisard E.C."/>
            <person name="Fantinatti-Garboggini F."/>
            <person name="de Carvalho F.M."/>
            <person name="Barcellos F.G."/>
            <person name="Prosdocimi F."/>
            <person name="May G."/>
            <person name="Azevedo Junior G.M."/>
            <person name="Guimaraes G.M."/>
            <person name="Goldman G.H."/>
            <person name="Padilha I.Q."/>
            <person name="Batista Jda S."/>
            <person name="Ferro J.A."/>
            <person name="Ribeiro J.M."/>
            <person name="Fietto J.L."/>
            <person name="Dabbas K.M."/>
            <person name="Cerdeira L."/>
            <person name="Agnez-Lima L.F."/>
            <person name="Brocchi M."/>
            <person name="de Carvalho M.O."/>
            <person name="Teixeira Mde M."/>
            <person name="Diniz Maia Mde M."/>
            <person name="Goldman M.H."/>
            <person name="Cruz Schneider M.P."/>
            <person name="Felipe M.S."/>
            <person name="Hungria M."/>
            <person name="Nicolas M.F."/>
            <person name="Pereira M."/>
            <person name="Montes M.A."/>
            <person name="Cantao M.E."/>
            <person name="Vincentz M."/>
            <person name="Rafael M.S."/>
            <person name="Silverman N."/>
            <person name="Stoco P.H."/>
            <person name="Souza R.C."/>
            <person name="Vicentini R."/>
            <person name="Gazzinelli R.T."/>
            <person name="Neves Rde O."/>
            <person name="Silva R."/>
            <person name="Astolfi-Filho S."/>
            <person name="Maciel T.E."/>
            <person name="Urmenyi T.P."/>
            <person name="Tadei W.P."/>
            <person name="Camargo E.P."/>
            <person name="de Vasconcelos A.T."/>
        </authorList>
    </citation>
    <scope>NUCLEOTIDE SEQUENCE</scope>
</reference>
<dbReference type="VEuPathDB" id="VectorBase:ADAR2_001300"/>
<evidence type="ECO:0000256" key="1">
    <source>
        <dbReference type="ARBA" id="ARBA00022729"/>
    </source>
</evidence>
<dbReference type="VEuPathDB" id="VectorBase:ADAR2_007925"/>
<dbReference type="InterPro" id="IPR036846">
    <property type="entry name" value="GM2-AP_sf"/>
</dbReference>
<dbReference type="Pfam" id="PF02221">
    <property type="entry name" value="E1_DerP2_DerF2"/>
    <property type="match status" value="1"/>
</dbReference>
<evidence type="ECO:0000313" key="5">
    <source>
        <dbReference type="EnsemblMetazoa" id="ADAC007680-PA"/>
    </source>
</evidence>
<evidence type="ECO:0000313" key="4">
    <source>
        <dbReference type="EMBL" id="ETN60690.1"/>
    </source>
</evidence>
<dbReference type="Gene3D" id="2.70.220.10">
    <property type="entry name" value="Ganglioside GM2 activator"/>
    <property type="match status" value="1"/>
</dbReference>
<keyword evidence="2" id="KW-1133">Transmembrane helix</keyword>
<dbReference type="HOGENOM" id="CLU_769913_0_0_1"/>
<feature type="domain" description="MD-2-related lipid-recognition" evidence="3">
    <location>
        <begin position="216"/>
        <end position="352"/>
    </location>
</feature>
<evidence type="ECO:0000256" key="2">
    <source>
        <dbReference type="SAM" id="Phobius"/>
    </source>
</evidence>